<reference evidence="1 2" key="2">
    <citation type="submission" date="2018-11" db="EMBL/GenBank/DDBJ databases">
        <authorList>
            <consortium name="Pathogen Informatics"/>
        </authorList>
    </citation>
    <scope>NUCLEOTIDE SEQUENCE [LARGE SCALE GENOMIC DNA]</scope>
</reference>
<dbReference type="WBParaSite" id="BTMF_0000934201-mRNA-1">
    <property type="protein sequence ID" value="BTMF_0000934201-mRNA-1"/>
    <property type="gene ID" value="BTMF_0000934201"/>
</dbReference>
<proteinExistence type="predicted"/>
<dbReference type="Proteomes" id="UP000280834">
    <property type="component" value="Unassembled WGS sequence"/>
</dbReference>
<dbReference type="AlphaFoldDB" id="A0A0R3QNQ7"/>
<evidence type="ECO:0000313" key="1">
    <source>
        <dbReference type="EMBL" id="VDO24379.1"/>
    </source>
</evidence>
<gene>
    <name evidence="1" type="ORF">BTMF_LOCUS7393</name>
</gene>
<reference evidence="3" key="1">
    <citation type="submission" date="2017-02" db="UniProtKB">
        <authorList>
            <consortium name="WormBaseParasite"/>
        </authorList>
    </citation>
    <scope>IDENTIFICATION</scope>
</reference>
<protein>
    <submittedName>
        <fullName evidence="1 3">Uncharacterized protein</fullName>
    </submittedName>
</protein>
<name>A0A0R3QNQ7_9BILA</name>
<evidence type="ECO:0000313" key="2">
    <source>
        <dbReference type="Proteomes" id="UP000280834"/>
    </source>
</evidence>
<accession>A0A0R3QNQ7</accession>
<evidence type="ECO:0000313" key="3">
    <source>
        <dbReference type="WBParaSite" id="BTMF_0000934201-mRNA-1"/>
    </source>
</evidence>
<organism evidence="3">
    <name type="scientific">Brugia timori</name>
    <dbReference type="NCBI Taxonomy" id="42155"/>
    <lineage>
        <taxon>Eukaryota</taxon>
        <taxon>Metazoa</taxon>
        <taxon>Ecdysozoa</taxon>
        <taxon>Nematoda</taxon>
        <taxon>Chromadorea</taxon>
        <taxon>Rhabditida</taxon>
        <taxon>Spirurina</taxon>
        <taxon>Spiruromorpha</taxon>
        <taxon>Filarioidea</taxon>
        <taxon>Onchocercidae</taxon>
        <taxon>Brugia</taxon>
    </lineage>
</organism>
<keyword evidence="2" id="KW-1185">Reference proteome</keyword>
<dbReference type="EMBL" id="UZAG01015923">
    <property type="protein sequence ID" value="VDO24379.1"/>
    <property type="molecule type" value="Genomic_DNA"/>
</dbReference>
<dbReference type="STRING" id="42155.A0A0R3QNQ7"/>
<sequence length="56" mass="6268">MSSNCLVLKTKFGSLGTIIEEDRGDGETTHEVPLILRLTQRETERPHVTWADGTID</sequence>